<feature type="region of interest" description="Disordered" evidence="1">
    <location>
        <begin position="93"/>
        <end position="127"/>
    </location>
</feature>
<evidence type="ECO:0000313" key="3">
    <source>
        <dbReference type="Proteomes" id="UP000554235"/>
    </source>
</evidence>
<reference evidence="2 3" key="1">
    <citation type="submission" date="2020-01" db="EMBL/GenBank/DDBJ databases">
        <title>Identification and distribution of gene clusters putatively required for synthesis of sphingolipid metabolism inhibitors in phylogenetically diverse species of the filamentous fungus Fusarium.</title>
        <authorList>
            <person name="Kim H.-S."/>
            <person name="Busman M."/>
            <person name="Brown D.W."/>
            <person name="Divon H."/>
            <person name="Uhlig S."/>
            <person name="Proctor R.H."/>
        </authorList>
    </citation>
    <scope>NUCLEOTIDE SEQUENCE [LARGE SCALE GENOMIC DNA]</scope>
    <source>
        <strain evidence="2 3">NRRL 20459</strain>
    </source>
</reference>
<name>A0A8H4P7S9_9HYPO</name>
<comment type="caution">
    <text evidence="2">The sequence shown here is derived from an EMBL/GenBank/DDBJ whole genome shotgun (WGS) entry which is preliminary data.</text>
</comment>
<protein>
    <submittedName>
        <fullName evidence="2">Uncharacterized protein</fullName>
    </submittedName>
</protein>
<feature type="compositionally biased region" description="Low complexity" evidence="1">
    <location>
        <begin position="118"/>
        <end position="127"/>
    </location>
</feature>
<sequence length="152" mass="16595">MPSSEKHETGSESPHPGYHYRPKLHPRAQQQAREPGLNKQLSPVQQGPSGVLPTRSQRSALIVSSSAGEWRNCDETSLFCAHEGIVGDSVENSWLNRQKSAPSGMEPAQARKDPADPGPALKSSPPSLLALMEGDWKVMLMLVEKKPEYGTQ</sequence>
<feature type="compositionally biased region" description="Basic and acidic residues" evidence="1">
    <location>
        <begin position="1"/>
        <end position="10"/>
    </location>
</feature>
<feature type="region of interest" description="Disordered" evidence="1">
    <location>
        <begin position="1"/>
        <end position="57"/>
    </location>
</feature>
<keyword evidence="3" id="KW-1185">Reference proteome</keyword>
<evidence type="ECO:0000313" key="2">
    <source>
        <dbReference type="EMBL" id="KAF4460563.1"/>
    </source>
</evidence>
<accession>A0A8H4P7S9</accession>
<feature type="compositionally biased region" description="Polar residues" evidence="1">
    <location>
        <begin position="39"/>
        <end position="57"/>
    </location>
</feature>
<proteinExistence type="predicted"/>
<organism evidence="2 3">
    <name type="scientific">Fusarium albosuccineum</name>
    <dbReference type="NCBI Taxonomy" id="1237068"/>
    <lineage>
        <taxon>Eukaryota</taxon>
        <taxon>Fungi</taxon>
        <taxon>Dikarya</taxon>
        <taxon>Ascomycota</taxon>
        <taxon>Pezizomycotina</taxon>
        <taxon>Sordariomycetes</taxon>
        <taxon>Hypocreomycetidae</taxon>
        <taxon>Hypocreales</taxon>
        <taxon>Nectriaceae</taxon>
        <taxon>Fusarium</taxon>
        <taxon>Fusarium decemcellulare species complex</taxon>
    </lineage>
</organism>
<evidence type="ECO:0000256" key="1">
    <source>
        <dbReference type="SAM" id="MobiDB-lite"/>
    </source>
</evidence>
<gene>
    <name evidence="2" type="ORF">FALBO_12646</name>
</gene>
<dbReference type="AlphaFoldDB" id="A0A8H4P7S9"/>
<dbReference type="EMBL" id="JAADYS010001913">
    <property type="protein sequence ID" value="KAF4460563.1"/>
    <property type="molecule type" value="Genomic_DNA"/>
</dbReference>
<dbReference type="Proteomes" id="UP000554235">
    <property type="component" value="Unassembled WGS sequence"/>
</dbReference>